<dbReference type="Pfam" id="PF02771">
    <property type="entry name" value="Acyl-CoA_dh_N"/>
    <property type="match status" value="1"/>
</dbReference>
<dbReference type="GO" id="GO:0005739">
    <property type="term" value="C:mitochondrion"/>
    <property type="evidence" value="ECO:0007669"/>
    <property type="project" value="TreeGrafter"/>
</dbReference>
<dbReference type="Gene3D" id="1.10.540.10">
    <property type="entry name" value="Acyl-CoA dehydrogenase/oxidase, N-terminal domain"/>
    <property type="match status" value="1"/>
</dbReference>
<dbReference type="PANTHER" id="PTHR48083">
    <property type="entry name" value="MEDIUM-CHAIN SPECIFIC ACYL-COA DEHYDROGENASE, MITOCHONDRIAL-RELATED"/>
    <property type="match status" value="1"/>
</dbReference>
<comment type="subunit">
    <text evidence="2">Homodimer.</text>
</comment>
<evidence type="ECO:0000313" key="10">
    <source>
        <dbReference type="EMBL" id="KAF6098408.1"/>
    </source>
</evidence>
<dbReference type="InterPro" id="IPR046373">
    <property type="entry name" value="Acyl-CoA_Oxase/DH_mid-dom_sf"/>
</dbReference>
<evidence type="ECO:0000256" key="1">
    <source>
        <dbReference type="ARBA" id="ARBA00001974"/>
    </source>
</evidence>
<dbReference type="InterPro" id="IPR050741">
    <property type="entry name" value="Acyl-CoA_dehydrogenase"/>
</dbReference>
<name>A0A833ZSZ4_9CHIR</name>
<dbReference type="SUPFAM" id="SSF56645">
    <property type="entry name" value="Acyl-CoA dehydrogenase NM domain-like"/>
    <property type="match status" value="1"/>
</dbReference>
<dbReference type="InterPro" id="IPR006091">
    <property type="entry name" value="Acyl-CoA_Oxase/DH_mid-dom"/>
</dbReference>
<proteinExistence type="predicted"/>
<keyword evidence="5" id="KW-0276">Fatty acid metabolism</keyword>
<evidence type="ECO:0000256" key="5">
    <source>
        <dbReference type="ARBA" id="ARBA00022832"/>
    </source>
</evidence>
<dbReference type="GO" id="GO:0033539">
    <property type="term" value="P:fatty acid beta-oxidation using acyl-CoA dehydrogenase"/>
    <property type="evidence" value="ECO:0007669"/>
    <property type="project" value="TreeGrafter"/>
</dbReference>
<sequence>MEELISTYCRCREITCTLPNWNFFLALLYFKMAGISQGIYSRYLLGNNASEDSFRFASFVQPLAETGLQLSKRSFRTTLPQKENTPKLFVQTRRGQELLTRVRHFMKQHIFPAEKEVIEFYVQNENSVDKWKKPSVIDKLKEMAKAEGLWNLFLPAVSGLSQVDYALIAEETGKCFFAPAVFNCQAPDTGNMELLHLYGSEKQKQQWLEPLLQGSIASCFCMTEPDVASSDATNIECSIQQDGDSYVVNGKKWWSSGEYSN</sequence>
<reference evidence="10 11" key="1">
    <citation type="journal article" date="2020" name="Nature">
        <title>Six reference-quality genomes reveal evolution of bat adaptations.</title>
        <authorList>
            <person name="Jebb D."/>
            <person name="Huang Z."/>
            <person name="Pippel M."/>
            <person name="Hughes G.M."/>
            <person name="Lavrichenko K."/>
            <person name="Devanna P."/>
            <person name="Winkler S."/>
            <person name="Jermiin L.S."/>
            <person name="Skirmuntt E.C."/>
            <person name="Katzourakis A."/>
            <person name="Burkitt-Gray L."/>
            <person name="Ray D.A."/>
            <person name="Sullivan K.A.M."/>
            <person name="Roscito J.G."/>
            <person name="Kirilenko B.M."/>
            <person name="Davalos L.M."/>
            <person name="Corthals A.P."/>
            <person name="Power M.L."/>
            <person name="Jones G."/>
            <person name="Ransome R.D."/>
            <person name="Dechmann D.K.N."/>
            <person name="Locatelli A.G."/>
            <person name="Puechmaille S.J."/>
            <person name="Fedrigo O."/>
            <person name="Jarvis E.D."/>
            <person name="Hiller M."/>
            <person name="Vernes S.C."/>
            <person name="Myers E.W."/>
            <person name="Teeling E.C."/>
        </authorList>
    </citation>
    <scope>NUCLEOTIDE SEQUENCE [LARGE SCALE GENOMIC DNA]</scope>
    <source>
        <strain evidence="10">Bat1K_MPI-CBG_1</strain>
    </source>
</reference>
<keyword evidence="3" id="KW-0285">Flavoprotein</keyword>
<evidence type="ECO:0000259" key="9">
    <source>
        <dbReference type="Pfam" id="PF02771"/>
    </source>
</evidence>
<dbReference type="GO" id="GO:0050660">
    <property type="term" value="F:flavin adenine dinucleotide binding"/>
    <property type="evidence" value="ECO:0007669"/>
    <property type="project" value="InterPro"/>
</dbReference>
<evidence type="ECO:0000256" key="7">
    <source>
        <dbReference type="ARBA" id="ARBA00023002"/>
    </source>
</evidence>
<keyword evidence="6" id="KW-0007">Acetylation</keyword>
<comment type="cofactor">
    <cofactor evidence="1">
        <name>FAD</name>
        <dbReference type="ChEBI" id="CHEBI:57692"/>
    </cofactor>
</comment>
<accession>A0A833ZSZ4</accession>
<feature type="domain" description="Acyl-CoA dehydrogenase/oxidase N-terminal" evidence="9">
    <location>
        <begin position="96"/>
        <end position="214"/>
    </location>
</feature>
<dbReference type="GO" id="GO:0003995">
    <property type="term" value="F:acyl-CoA dehydrogenase activity"/>
    <property type="evidence" value="ECO:0007669"/>
    <property type="project" value="TreeGrafter"/>
</dbReference>
<feature type="domain" description="Acyl-CoA oxidase/dehydrogenase middle" evidence="8">
    <location>
        <begin position="219"/>
        <end position="257"/>
    </location>
</feature>
<evidence type="ECO:0000256" key="6">
    <source>
        <dbReference type="ARBA" id="ARBA00022990"/>
    </source>
</evidence>
<evidence type="ECO:0000259" key="8">
    <source>
        <dbReference type="Pfam" id="PF02770"/>
    </source>
</evidence>
<keyword evidence="7" id="KW-0560">Oxidoreductase</keyword>
<dbReference type="PANTHER" id="PTHR48083:SF13">
    <property type="entry name" value="ACYL-COA DEHYDROGENASE FAMILY MEMBER 11"/>
    <property type="match status" value="1"/>
</dbReference>
<evidence type="ECO:0000256" key="4">
    <source>
        <dbReference type="ARBA" id="ARBA00022827"/>
    </source>
</evidence>
<dbReference type="Pfam" id="PF02770">
    <property type="entry name" value="Acyl-CoA_dh_M"/>
    <property type="match status" value="1"/>
</dbReference>
<dbReference type="InterPro" id="IPR037069">
    <property type="entry name" value="AcylCoA_DH/ox_N_sf"/>
</dbReference>
<dbReference type="Gene3D" id="3.90.1200.10">
    <property type="match status" value="1"/>
</dbReference>
<dbReference type="Proteomes" id="UP000664940">
    <property type="component" value="Unassembled WGS sequence"/>
</dbReference>
<evidence type="ECO:0000256" key="2">
    <source>
        <dbReference type="ARBA" id="ARBA00011738"/>
    </source>
</evidence>
<dbReference type="InterPro" id="IPR013786">
    <property type="entry name" value="AcylCoA_DH/ox_N"/>
</dbReference>
<evidence type="ECO:0000313" key="11">
    <source>
        <dbReference type="Proteomes" id="UP000664940"/>
    </source>
</evidence>
<protein>
    <submittedName>
        <fullName evidence="10">Acyl-CoA dehydrogenase family member 11</fullName>
    </submittedName>
</protein>
<dbReference type="EMBL" id="JABVXQ010000007">
    <property type="protein sequence ID" value="KAF6098408.1"/>
    <property type="molecule type" value="Genomic_DNA"/>
</dbReference>
<keyword evidence="4" id="KW-0274">FAD</keyword>
<evidence type="ECO:0000256" key="3">
    <source>
        <dbReference type="ARBA" id="ARBA00022630"/>
    </source>
</evidence>
<comment type="caution">
    <text evidence="10">The sequence shown here is derived from an EMBL/GenBank/DDBJ whole genome shotgun (WGS) entry which is preliminary data.</text>
</comment>
<keyword evidence="5" id="KW-0443">Lipid metabolism</keyword>
<dbReference type="InterPro" id="IPR009100">
    <property type="entry name" value="AcylCoA_DH/oxidase_NM_dom_sf"/>
</dbReference>
<dbReference type="AlphaFoldDB" id="A0A833ZSZ4"/>
<organism evidence="10 11">
    <name type="scientific">Phyllostomus discolor</name>
    <name type="common">pale spear-nosed bat</name>
    <dbReference type="NCBI Taxonomy" id="89673"/>
    <lineage>
        <taxon>Eukaryota</taxon>
        <taxon>Metazoa</taxon>
        <taxon>Chordata</taxon>
        <taxon>Craniata</taxon>
        <taxon>Vertebrata</taxon>
        <taxon>Euteleostomi</taxon>
        <taxon>Mammalia</taxon>
        <taxon>Eutheria</taxon>
        <taxon>Laurasiatheria</taxon>
        <taxon>Chiroptera</taxon>
        <taxon>Yangochiroptera</taxon>
        <taxon>Phyllostomidae</taxon>
        <taxon>Phyllostominae</taxon>
        <taxon>Phyllostomus</taxon>
    </lineage>
</organism>
<dbReference type="Gene3D" id="2.40.110.10">
    <property type="entry name" value="Butyryl-CoA Dehydrogenase, subunit A, domain 2"/>
    <property type="match status" value="1"/>
</dbReference>
<dbReference type="FunFam" id="1.10.540.10:FF:000016">
    <property type="entry name" value="acyl-CoA dehydrogenase family member 11"/>
    <property type="match status" value="1"/>
</dbReference>
<gene>
    <name evidence="10" type="ORF">HJG60_000165</name>
</gene>